<keyword evidence="5 6" id="KW-0411">Iron-sulfur</keyword>
<keyword evidence="4 6" id="KW-0408">Iron</keyword>
<comment type="function">
    <text evidence="6">Ferredoxins are iron-sulfur proteins that transfer electrons in a wide variety of metabolic reactions.</text>
</comment>
<protein>
    <recommendedName>
        <fullName evidence="6">Ferredoxin</fullName>
    </recommendedName>
</protein>
<gene>
    <name evidence="8" type="ORF">SAMN04488530_103138</name>
</gene>
<evidence type="ECO:0000313" key="8">
    <source>
        <dbReference type="EMBL" id="SHG56950.1"/>
    </source>
</evidence>
<keyword evidence="2 6" id="KW-0479">Metal-binding</keyword>
<dbReference type="PROSITE" id="PS00198">
    <property type="entry name" value="4FE4S_FER_1"/>
    <property type="match status" value="1"/>
</dbReference>
<dbReference type="InterPro" id="IPR051269">
    <property type="entry name" value="Fe-S_cluster_ET"/>
</dbReference>
<dbReference type="PANTHER" id="PTHR36923:SF3">
    <property type="entry name" value="FERREDOXIN"/>
    <property type="match status" value="1"/>
</dbReference>
<evidence type="ECO:0000256" key="4">
    <source>
        <dbReference type="ARBA" id="ARBA00023004"/>
    </source>
</evidence>
<evidence type="ECO:0000313" key="9">
    <source>
        <dbReference type="Proteomes" id="UP000243255"/>
    </source>
</evidence>
<dbReference type="GO" id="GO:0051536">
    <property type="term" value="F:iron-sulfur cluster binding"/>
    <property type="evidence" value="ECO:0007669"/>
    <property type="project" value="UniProtKB-KW"/>
</dbReference>
<dbReference type="RefSeq" id="WP_073123969.1">
    <property type="nucleotide sequence ID" value="NZ_BAABCH010000103.1"/>
</dbReference>
<dbReference type="InterPro" id="IPR017896">
    <property type="entry name" value="4Fe4S_Fe-S-bd"/>
</dbReference>
<keyword evidence="1 6" id="KW-0813">Transport</keyword>
<name>A0A1M5KWA4_9FIRM</name>
<dbReference type="EMBL" id="FQWX01000003">
    <property type="protein sequence ID" value="SHG56950.1"/>
    <property type="molecule type" value="Genomic_DNA"/>
</dbReference>
<dbReference type="PROSITE" id="PS51379">
    <property type="entry name" value="4FE4S_FER_2"/>
    <property type="match status" value="1"/>
</dbReference>
<evidence type="ECO:0000259" key="7">
    <source>
        <dbReference type="PROSITE" id="PS51379"/>
    </source>
</evidence>
<dbReference type="GO" id="GO:0009055">
    <property type="term" value="F:electron transfer activity"/>
    <property type="evidence" value="ECO:0007669"/>
    <property type="project" value="UniProtKB-UniRule"/>
</dbReference>
<dbReference type="InterPro" id="IPR017900">
    <property type="entry name" value="4Fe4S_Fe_S_CS"/>
</dbReference>
<organism evidence="8 9">
    <name type="scientific">Asaccharospora irregularis DSM 2635</name>
    <dbReference type="NCBI Taxonomy" id="1121321"/>
    <lineage>
        <taxon>Bacteria</taxon>
        <taxon>Bacillati</taxon>
        <taxon>Bacillota</taxon>
        <taxon>Clostridia</taxon>
        <taxon>Peptostreptococcales</taxon>
        <taxon>Peptostreptococcaceae</taxon>
        <taxon>Asaccharospora</taxon>
    </lineage>
</organism>
<dbReference type="Proteomes" id="UP000243255">
    <property type="component" value="Unassembled WGS sequence"/>
</dbReference>
<dbReference type="STRING" id="1121321.SAMN04488530_103138"/>
<dbReference type="SUPFAM" id="SSF54862">
    <property type="entry name" value="4Fe-4S ferredoxins"/>
    <property type="match status" value="1"/>
</dbReference>
<dbReference type="GO" id="GO:0005506">
    <property type="term" value="F:iron ion binding"/>
    <property type="evidence" value="ECO:0007669"/>
    <property type="project" value="UniProtKB-UniRule"/>
</dbReference>
<evidence type="ECO:0000256" key="1">
    <source>
        <dbReference type="ARBA" id="ARBA00022448"/>
    </source>
</evidence>
<dbReference type="InterPro" id="IPR001080">
    <property type="entry name" value="3Fe4S_ferredoxin"/>
</dbReference>
<reference evidence="9" key="1">
    <citation type="submission" date="2016-11" db="EMBL/GenBank/DDBJ databases">
        <authorList>
            <person name="Varghese N."/>
            <person name="Submissions S."/>
        </authorList>
    </citation>
    <scope>NUCLEOTIDE SEQUENCE [LARGE SCALE GENOMIC DNA]</scope>
    <source>
        <strain evidence="9">DSM 2635</strain>
    </source>
</reference>
<keyword evidence="9" id="KW-1185">Reference proteome</keyword>
<dbReference type="AlphaFoldDB" id="A0A1M5KWA4"/>
<evidence type="ECO:0000256" key="2">
    <source>
        <dbReference type="ARBA" id="ARBA00022723"/>
    </source>
</evidence>
<sequence>MKANVDKDTCIGCALCTSICPEVFSMDDDGKSVAITTEVPADLEASTEEARDNCPVSAITAE</sequence>
<proteinExistence type="predicted"/>
<evidence type="ECO:0000256" key="3">
    <source>
        <dbReference type="ARBA" id="ARBA00022982"/>
    </source>
</evidence>
<feature type="domain" description="4Fe-4S ferredoxin-type" evidence="7">
    <location>
        <begin position="1"/>
        <end position="29"/>
    </location>
</feature>
<keyword evidence="3 6" id="KW-0249">Electron transport</keyword>
<evidence type="ECO:0000256" key="5">
    <source>
        <dbReference type="ARBA" id="ARBA00023014"/>
    </source>
</evidence>
<dbReference type="Gene3D" id="3.30.70.20">
    <property type="match status" value="1"/>
</dbReference>
<dbReference type="Pfam" id="PF13370">
    <property type="entry name" value="Fer4_13"/>
    <property type="match status" value="1"/>
</dbReference>
<dbReference type="OrthoDB" id="9803319at2"/>
<evidence type="ECO:0000256" key="6">
    <source>
        <dbReference type="RuleBase" id="RU368020"/>
    </source>
</evidence>
<dbReference type="PRINTS" id="PR00352">
    <property type="entry name" value="3FE4SFRDOXIN"/>
</dbReference>
<dbReference type="PANTHER" id="PTHR36923">
    <property type="entry name" value="FERREDOXIN"/>
    <property type="match status" value="1"/>
</dbReference>
<accession>A0A1M5KWA4</accession>